<evidence type="ECO:0000313" key="3">
    <source>
        <dbReference type="Proteomes" id="UP000265520"/>
    </source>
</evidence>
<keyword evidence="3" id="KW-1185">Reference proteome</keyword>
<dbReference type="EMBL" id="LXQA010039408">
    <property type="protein sequence ID" value="MCH99110.1"/>
    <property type="molecule type" value="Genomic_DNA"/>
</dbReference>
<accession>A0A392NH08</accession>
<protein>
    <submittedName>
        <fullName evidence="2">Uncharacterized protein</fullName>
    </submittedName>
</protein>
<dbReference type="Proteomes" id="UP000265520">
    <property type="component" value="Unassembled WGS sequence"/>
</dbReference>
<sequence>MPPKLPPKGRKFESGHKKRNRNLYRQVCMKMFTSTTTQLFGAPRSTGRITYGVLSVANRRCVRTAGIEAASDLMKANIARKEIAVVS</sequence>
<evidence type="ECO:0000313" key="2">
    <source>
        <dbReference type="EMBL" id="MCH99110.1"/>
    </source>
</evidence>
<feature type="non-terminal residue" evidence="2">
    <location>
        <position position="87"/>
    </location>
</feature>
<evidence type="ECO:0000256" key="1">
    <source>
        <dbReference type="SAM" id="MobiDB-lite"/>
    </source>
</evidence>
<dbReference type="AlphaFoldDB" id="A0A392NH08"/>
<comment type="caution">
    <text evidence="2">The sequence shown here is derived from an EMBL/GenBank/DDBJ whole genome shotgun (WGS) entry which is preliminary data.</text>
</comment>
<name>A0A392NH08_9FABA</name>
<proteinExistence type="predicted"/>
<organism evidence="2 3">
    <name type="scientific">Trifolium medium</name>
    <dbReference type="NCBI Taxonomy" id="97028"/>
    <lineage>
        <taxon>Eukaryota</taxon>
        <taxon>Viridiplantae</taxon>
        <taxon>Streptophyta</taxon>
        <taxon>Embryophyta</taxon>
        <taxon>Tracheophyta</taxon>
        <taxon>Spermatophyta</taxon>
        <taxon>Magnoliopsida</taxon>
        <taxon>eudicotyledons</taxon>
        <taxon>Gunneridae</taxon>
        <taxon>Pentapetalae</taxon>
        <taxon>rosids</taxon>
        <taxon>fabids</taxon>
        <taxon>Fabales</taxon>
        <taxon>Fabaceae</taxon>
        <taxon>Papilionoideae</taxon>
        <taxon>50 kb inversion clade</taxon>
        <taxon>NPAAA clade</taxon>
        <taxon>Hologalegina</taxon>
        <taxon>IRL clade</taxon>
        <taxon>Trifolieae</taxon>
        <taxon>Trifolium</taxon>
    </lineage>
</organism>
<feature type="region of interest" description="Disordered" evidence="1">
    <location>
        <begin position="1"/>
        <end position="20"/>
    </location>
</feature>
<reference evidence="2 3" key="1">
    <citation type="journal article" date="2018" name="Front. Plant Sci.">
        <title>Red Clover (Trifolium pratense) and Zigzag Clover (T. medium) - A Picture of Genomic Similarities and Differences.</title>
        <authorList>
            <person name="Dluhosova J."/>
            <person name="Istvanek J."/>
            <person name="Nedelnik J."/>
            <person name="Repkova J."/>
        </authorList>
    </citation>
    <scope>NUCLEOTIDE SEQUENCE [LARGE SCALE GENOMIC DNA]</scope>
    <source>
        <strain evidence="3">cv. 10/8</strain>
        <tissue evidence="2">Leaf</tissue>
    </source>
</reference>